<evidence type="ECO:0000313" key="3">
    <source>
        <dbReference type="Proteomes" id="UP001165740"/>
    </source>
</evidence>
<gene>
    <name evidence="4" type="primary">LOC106065108</name>
</gene>
<evidence type="ECO:0000259" key="2">
    <source>
        <dbReference type="PROSITE" id="PS50181"/>
    </source>
</evidence>
<dbReference type="GO" id="GO:0031146">
    <property type="term" value="P:SCF-dependent proteasomal ubiquitin-dependent protein catabolic process"/>
    <property type="evidence" value="ECO:0007669"/>
    <property type="project" value="TreeGrafter"/>
</dbReference>
<organism evidence="3 4">
    <name type="scientific">Biomphalaria glabrata</name>
    <name type="common">Bloodfluke planorb</name>
    <name type="synonym">Freshwater snail</name>
    <dbReference type="NCBI Taxonomy" id="6526"/>
    <lineage>
        <taxon>Eukaryota</taxon>
        <taxon>Metazoa</taxon>
        <taxon>Spiralia</taxon>
        <taxon>Lophotrochozoa</taxon>
        <taxon>Mollusca</taxon>
        <taxon>Gastropoda</taxon>
        <taxon>Heterobranchia</taxon>
        <taxon>Euthyneura</taxon>
        <taxon>Panpulmonata</taxon>
        <taxon>Hygrophila</taxon>
        <taxon>Lymnaeoidea</taxon>
        <taxon>Planorbidae</taxon>
        <taxon>Biomphalaria</taxon>
    </lineage>
</organism>
<dbReference type="OrthoDB" id="423607at2759"/>
<keyword evidence="3" id="KW-1185">Reference proteome</keyword>
<dbReference type="OMA" id="DCCAIAT"/>
<dbReference type="InterPro" id="IPR036047">
    <property type="entry name" value="F-box-like_dom_sf"/>
</dbReference>
<accession>A0A9W3A1J9</accession>
<dbReference type="RefSeq" id="XP_055881068.1">
    <property type="nucleotide sequence ID" value="XM_056025093.1"/>
</dbReference>
<dbReference type="SMART" id="SM00256">
    <property type="entry name" value="FBOX"/>
    <property type="match status" value="1"/>
</dbReference>
<evidence type="ECO:0000313" key="4">
    <source>
        <dbReference type="RefSeq" id="XP_055881068.1"/>
    </source>
</evidence>
<proteinExistence type="predicted"/>
<keyword evidence="1" id="KW-0833">Ubl conjugation pathway</keyword>
<sequence length="691" mass="77951">MTNFDQIISNDNMENLPDEILLQIFSKLSFIDLLSGVRCTCWRWYHLSSDSTLWSNIDLSLIKCFRSTDSIQSGIKVMLREVHSCLEHLTFSNIPVNGGIYELFGSCWKRKNKVKFEKLKSIDYSYSDVSSRNLRVALTNHPDIEELILVHTKITLAQVLDEAIHLPNLKCLVYHDSKSRDINSDRLINKLIVMKVPRHCQHLEAVELHTLVADLDCEVLSQFFKYCTKLRKLSLTWSTNMTADSFASANLCGQYITHLGLHDRQQTGPYLDFVLPHFPNLLHLTVGGKNIHLDDTIAISEFSPKLKELELEISCEDVLEYNLTNFFNSLCGLQLQIIAEKCTLLTKLHVPCSNIDDDSVIFLAKHCLFLEDLNFSQCHRLTKNSLFALSKHCLRLKKVSLQDTLIDHRYMIGLVTKCSNLDEVILDHKSPEISSLATSAMSTSVSTEIENNHVDLCPREEDIPFIDMTLSAEELEMQHVLFNNLSSPESSNLSSSCDACFMYPEAVTCTPVKINHCHLKKLSLKYSLAKEKYLQEIIRECPDLTYVSLDGSKHLTDNLIITLAKCCPNLRHLGISSTPSQSTEGETTFGDAALLALVQCSHNLEVLQCLYNCNITSIGVTALFQSLSTTLRSLTSLSLCVGLGYSCNIATVVLHGFKYLTERSKQQLKDASATARGISFIVLHLDLLKKR</sequence>
<dbReference type="PANTHER" id="PTHR13318">
    <property type="entry name" value="PARTNER OF PAIRED, ISOFORM B-RELATED"/>
    <property type="match status" value="1"/>
</dbReference>
<dbReference type="GO" id="GO:0019005">
    <property type="term" value="C:SCF ubiquitin ligase complex"/>
    <property type="evidence" value="ECO:0007669"/>
    <property type="project" value="TreeGrafter"/>
</dbReference>
<protein>
    <submittedName>
        <fullName evidence="4">Uncharacterized protein LOC106065108 isoform X1</fullName>
    </submittedName>
</protein>
<dbReference type="Proteomes" id="UP001165740">
    <property type="component" value="Chromosome 1"/>
</dbReference>
<dbReference type="InterPro" id="IPR006553">
    <property type="entry name" value="Leu-rich_rpt_Cys-con_subtyp"/>
</dbReference>
<dbReference type="SUPFAM" id="SSF52047">
    <property type="entry name" value="RNI-like"/>
    <property type="match status" value="2"/>
</dbReference>
<dbReference type="InterPro" id="IPR032675">
    <property type="entry name" value="LRR_dom_sf"/>
</dbReference>
<dbReference type="Gene3D" id="3.80.10.10">
    <property type="entry name" value="Ribonuclease Inhibitor"/>
    <property type="match status" value="2"/>
</dbReference>
<dbReference type="PROSITE" id="PS50181">
    <property type="entry name" value="FBOX"/>
    <property type="match status" value="1"/>
</dbReference>
<dbReference type="SUPFAM" id="SSF81383">
    <property type="entry name" value="F-box domain"/>
    <property type="match status" value="1"/>
</dbReference>
<feature type="domain" description="F-box" evidence="2">
    <location>
        <begin position="10"/>
        <end position="57"/>
    </location>
</feature>
<dbReference type="SMART" id="SM00367">
    <property type="entry name" value="LRR_CC"/>
    <property type="match status" value="6"/>
</dbReference>
<dbReference type="GeneID" id="106065108"/>
<dbReference type="AlphaFoldDB" id="A0A9W3A1J9"/>
<dbReference type="Pfam" id="PF12937">
    <property type="entry name" value="F-box-like"/>
    <property type="match status" value="1"/>
</dbReference>
<evidence type="ECO:0000256" key="1">
    <source>
        <dbReference type="ARBA" id="ARBA00022786"/>
    </source>
</evidence>
<name>A0A9W3A1J9_BIOGL</name>
<reference evidence="4" key="1">
    <citation type="submission" date="2025-08" db="UniProtKB">
        <authorList>
            <consortium name="RefSeq"/>
        </authorList>
    </citation>
    <scope>IDENTIFICATION</scope>
</reference>
<dbReference type="Gene3D" id="1.20.1280.50">
    <property type="match status" value="1"/>
</dbReference>
<dbReference type="InterPro" id="IPR001810">
    <property type="entry name" value="F-box_dom"/>
</dbReference>